<sequence>MGMFSRLFSSQMKYDDSVEKLVPSAHTLAVSSFTKFLDSHSELKNVDPKEWDFFVTVAGISVGLTGLSEKVRSTTEYNRLTKILSSKIIKWNKQGELALSDLVTVMTKYREEMMRLPPDEFTKMWAAVIGAWCLANLKLEVPREQPSKLMTELGMLLIVSFHDWWSSK</sequence>
<organism evidence="1 2">
    <name type="scientific">Candidatus Nitrospira kreftii</name>
    <dbReference type="NCBI Taxonomy" id="2652173"/>
    <lineage>
        <taxon>Bacteria</taxon>
        <taxon>Pseudomonadati</taxon>
        <taxon>Nitrospirota</taxon>
        <taxon>Nitrospiria</taxon>
        <taxon>Nitrospirales</taxon>
        <taxon>Nitrospiraceae</taxon>
        <taxon>Nitrospira</taxon>
    </lineage>
</organism>
<gene>
    <name evidence="1" type="ORF">Nkreftii_001563</name>
</gene>
<accession>A0A7S8FDI8</accession>
<evidence type="ECO:0000313" key="2">
    <source>
        <dbReference type="Proteomes" id="UP000593737"/>
    </source>
</evidence>
<protein>
    <submittedName>
        <fullName evidence="1">Uncharacterized protein</fullName>
    </submittedName>
</protein>
<name>A0A7S8FDI8_9BACT</name>
<proteinExistence type="predicted"/>
<dbReference type="AlphaFoldDB" id="A0A7S8FDI8"/>
<dbReference type="Proteomes" id="UP000593737">
    <property type="component" value="Chromosome"/>
</dbReference>
<evidence type="ECO:0000313" key="1">
    <source>
        <dbReference type="EMBL" id="QPD03789.1"/>
    </source>
</evidence>
<reference evidence="1 2" key="1">
    <citation type="journal article" date="2020" name="ISME J.">
        <title>Enrichment and physiological characterization of a novel comammox Nitrospira indicates ammonium inhibition of complete nitrification.</title>
        <authorList>
            <person name="Sakoula D."/>
            <person name="Koch H."/>
            <person name="Frank J."/>
            <person name="Jetten M.S.M."/>
            <person name="van Kessel M.A.H.J."/>
            <person name="Lucker S."/>
        </authorList>
    </citation>
    <scope>NUCLEOTIDE SEQUENCE [LARGE SCALE GENOMIC DNA]</scope>
    <source>
        <strain evidence="1">Comreactor17</strain>
    </source>
</reference>
<dbReference type="KEGG" id="nkf:Nkreftii_001563"/>
<dbReference type="EMBL" id="CP047423">
    <property type="protein sequence ID" value="QPD03789.1"/>
    <property type="molecule type" value="Genomic_DNA"/>
</dbReference>